<dbReference type="AlphaFoldDB" id="A0A0C2SPS1"/>
<accession>A0A0C2SPS1</accession>
<dbReference type="InParanoid" id="A0A0C2SPS1"/>
<dbReference type="STRING" id="946122.A0A0C2SPS1"/>
<dbReference type="EMBL" id="KN818456">
    <property type="protein sequence ID" value="KIL55989.1"/>
    <property type="molecule type" value="Genomic_DNA"/>
</dbReference>
<gene>
    <name evidence="1" type="ORF">M378DRAFT_188616</name>
</gene>
<keyword evidence="2" id="KW-1185">Reference proteome</keyword>
<protein>
    <submittedName>
        <fullName evidence="1">Uncharacterized protein</fullName>
    </submittedName>
</protein>
<dbReference type="Proteomes" id="UP000054549">
    <property type="component" value="Unassembled WGS sequence"/>
</dbReference>
<dbReference type="HOGENOM" id="CLU_006344_1_0_1"/>
<reference evidence="1 2" key="1">
    <citation type="submission" date="2014-04" db="EMBL/GenBank/DDBJ databases">
        <title>Evolutionary Origins and Diversification of the Mycorrhizal Mutualists.</title>
        <authorList>
            <consortium name="DOE Joint Genome Institute"/>
            <consortium name="Mycorrhizal Genomics Consortium"/>
            <person name="Kohler A."/>
            <person name="Kuo A."/>
            <person name="Nagy L.G."/>
            <person name="Floudas D."/>
            <person name="Copeland A."/>
            <person name="Barry K.W."/>
            <person name="Cichocki N."/>
            <person name="Veneault-Fourrey C."/>
            <person name="LaButti K."/>
            <person name="Lindquist E.A."/>
            <person name="Lipzen A."/>
            <person name="Lundell T."/>
            <person name="Morin E."/>
            <person name="Murat C."/>
            <person name="Riley R."/>
            <person name="Ohm R."/>
            <person name="Sun H."/>
            <person name="Tunlid A."/>
            <person name="Henrissat B."/>
            <person name="Grigoriev I.V."/>
            <person name="Hibbett D.S."/>
            <person name="Martin F."/>
        </authorList>
    </citation>
    <scope>NUCLEOTIDE SEQUENCE [LARGE SCALE GENOMIC DNA]</scope>
    <source>
        <strain evidence="1 2">Koide BX008</strain>
    </source>
</reference>
<proteinExistence type="predicted"/>
<evidence type="ECO:0000313" key="2">
    <source>
        <dbReference type="Proteomes" id="UP000054549"/>
    </source>
</evidence>
<dbReference type="InterPro" id="IPR041078">
    <property type="entry name" value="Plavaka"/>
</dbReference>
<dbReference type="Pfam" id="PF18759">
    <property type="entry name" value="Plavaka"/>
    <property type="match status" value="1"/>
</dbReference>
<evidence type="ECO:0000313" key="1">
    <source>
        <dbReference type="EMBL" id="KIL55989.1"/>
    </source>
</evidence>
<dbReference type="OrthoDB" id="3199698at2759"/>
<sequence>MGIPFDYQGDDYNENIPEPEVRHRENITWHPQLNGRPCDETGEFLPPNTLPQPWNTPAPNDFTPFSSKESFLIANLLFRQNQMPQQQINDLMQHWARTLPPGHAPPFADAEDLKATIDAIKIGDVPWQSFSVSYHPKEGEDTDDVPWKKKSYDVFYRDPREILKTQLSNRDFAMEMDFSAKIVVDTKTNVRRFQDYMSGEWAWDQSDILAKEDKNHGATFCPIILGSDKTTVSVATGQNDYYPLYMSNGLIHNNVRRAHRNGLSLIAFLAIPNTDKENEDSKHFRGFRREVFHGSLRQILQTLRPGMEEPEVLRYADGHYRKTLYGLGAYIADYPEQVVLSCIVQDWCPLCTASNKDLDGEGGRRTHELTEVLMDAHDGKTLWFDYGIVPGIMPFTRGFPRADIHDIITPDILHQVIKGTFKDHLITWVKAYIKRSNPKRNAKKILADIDRRIAAVPPFSNLRRFPDGRGFKQWTGNDSKALMKVYLAAIVGYVPTQMVKALSTFMEICYIVRRSVIDEHDLDKFNELLAKFHHEREVFRREGVRPDGFNLPRQHALLHYHNLIRKFGAPNGICSSITESKHIKAVKEPWRRSSRFNALPQMILTNQRLDKLSACAVDFKTRGIMDGTPDIGETNVSSIDDDDDDGGAIDDYGIVGEIKLSKKAVPNVPREVEALSRWLNMPILLRLISKFLYQQEHPERDIAMNEMPHYRHYPIQKVYLHKSAAATYYAPSDLSGLGGMLRECIRSMPRWRKGFERRDCVFVKHDPDVAGFRGMYAAQVLAFIRLKLKINGASIEYPCAVVQRFSTIGDLPCPNTQMWMVRREADYDLIHIDMIVRAAHLIGIAGTTSIPYHLKSSDSLNAFKTFYVNKYIDHHAYEIAY</sequence>
<name>A0A0C2SPS1_AMAMK</name>
<organism evidence="1 2">
    <name type="scientific">Amanita muscaria (strain Koide BX008)</name>
    <dbReference type="NCBI Taxonomy" id="946122"/>
    <lineage>
        <taxon>Eukaryota</taxon>
        <taxon>Fungi</taxon>
        <taxon>Dikarya</taxon>
        <taxon>Basidiomycota</taxon>
        <taxon>Agaricomycotina</taxon>
        <taxon>Agaricomycetes</taxon>
        <taxon>Agaricomycetidae</taxon>
        <taxon>Agaricales</taxon>
        <taxon>Pluteineae</taxon>
        <taxon>Amanitaceae</taxon>
        <taxon>Amanita</taxon>
    </lineage>
</organism>